<dbReference type="PANTHER" id="PTHR23226:SF416">
    <property type="entry name" value="FI01424P"/>
    <property type="match status" value="1"/>
</dbReference>
<evidence type="ECO:0000256" key="3">
    <source>
        <dbReference type="ARBA" id="ARBA00022737"/>
    </source>
</evidence>
<dbReference type="GO" id="GO:0008270">
    <property type="term" value="F:zinc ion binding"/>
    <property type="evidence" value="ECO:0007669"/>
    <property type="project" value="UniProtKB-KW"/>
</dbReference>
<dbReference type="InterPro" id="IPR036236">
    <property type="entry name" value="Znf_C2H2_sf"/>
</dbReference>
<evidence type="ECO:0000256" key="6">
    <source>
        <dbReference type="ARBA" id="ARBA00023242"/>
    </source>
</evidence>
<organism evidence="7">
    <name type="scientific">Octopus bimaculoides</name>
    <name type="common">California two-spotted octopus</name>
    <dbReference type="NCBI Taxonomy" id="37653"/>
    <lineage>
        <taxon>Eukaryota</taxon>
        <taxon>Metazoa</taxon>
        <taxon>Spiralia</taxon>
        <taxon>Lophotrochozoa</taxon>
        <taxon>Mollusca</taxon>
        <taxon>Cephalopoda</taxon>
        <taxon>Coleoidea</taxon>
        <taxon>Octopodiformes</taxon>
        <taxon>Octopoda</taxon>
        <taxon>Incirrata</taxon>
        <taxon>Octopodidae</taxon>
        <taxon>Octopus</taxon>
    </lineage>
</organism>
<dbReference type="GO" id="GO:0000978">
    <property type="term" value="F:RNA polymerase II cis-regulatory region sequence-specific DNA binding"/>
    <property type="evidence" value="ECO:0007669"/>
    <property type="project" value="TreeGrafter"/>
</dbReference>
<evidence type="ECO:0000256" key="2">
    <source>
        <dbReference type="ARBA" id="ARBA00022723"/>
    </source>
</evidence>
<sequence length="91" mass="10788">VLVVVDNLRVHNIIHSGEKSFTVEMLGEYFINNSDLVKHVSRTEYKMFHYEICNYLFFNNSNLVINKRTHKRVKPYHCEMCEKSGVSLNYC</sequence>
<reference evidence="7" key="1">
    <citation type="submission" date="2015-07" db="EMBL/GenBank/DDBJ databases">
        <title>MeaNS - Measles Nucleotide Surveillance Program.</title>
        <authorList>
            <person name="Tran T."/>
            <person name="Druce J."/>
        </authorList>
    </citation>
    <scope>NUCLEOTIDE SEQUENCE</scope>
    <source>
        <strain evidence="7">UCB-OBI-ISO-001</strain>
        <tissue evidence="7">Gonad</tissue>
    </source>
</reference>
<dbReference type="SUPFAM" id="SSF57667">
    <property type="entry name" value="beta-beta-alpha zinc fingers"/>
    <property type="match status" value="2"/>
</dbReference>
<evidence type="ECO:0000256" key="4">
    <source>
        <dbReference type="ARBA" id="ARBA00022771"/>
    </source>
</evidence>
<gene>
    <name evidence="7" type="ORF">OCBIM_22029622mg</name>
</gene>
<comment type="subcellular location">
    <subcellularLocation>
        <location evidence="1">Nucleus</location>
    </subcellularLocation>
</comment>
<evidence type="ECO:0000313" key="7">
    <source>
        <dbReference type="EMBL" id="KOF79333.1"/>
    </source>
</evidence>
<keyword evidence="2" id="KW-0479">Metal-binding</keyword>
<dbReference type="EMBL" id="KQ420787">
    <property type="protein sequence ID" value="KOF79333.1"/>
    <property type="molecule type" value="Genomic_DNA"/>
</dbReference>
<feature type="non-terminal residue" evidence="7">
    <location>
        <position position="1"/>
    </location>
</feature>
<proteinExistence type="predicted"/>
<name>A0A0L8GQR9_OCTBM</name>
<keyword evidence="5" id="KW-0862">Zinc</keyword>
<dbReference type="Gene3D" id="3.30.160.60">
    <property type="entry name" value="Classic Zinc Finger"/>
    <property type="match status" value="1"/>
</dbReference>
<evidence type="ECO:0008006" key="8">
    <source>
        <dbReference type="Google" id="ProtNLM"/>
    </source>
</evidence>
<keyword evidence="3" id="KW-0677">Repeat</keyword>
<evidence type="ECO:0000256" key="1">
    <source>
        <dbReference type="ARBA" id="ARBA00004123"/>
    </source>
</evidence>
<dbReference type="PANTHER" id="PTHR23226">
    <property type="entry name" value="ZINC FINGER AND SCAN DOMAIN-CONTAINING"/>
    <property type="match status" value="1"/>
</dbReference>
<keyword evidence="6" id="KW-0539">Nucleus</keyword>
<dbReference type="GO" id="GO:0005634">
    <property type="term" value="C:nucleus"/>
    <property type="evidence" value="ECO:0007669"/>
    <property type="project" value="UniProtKB-SubCell"/>
</dbReference>
<evidence type="ECO:0000256" key="5">
    <source>
        <dbReference type="ARBA" id="ARBA00022833"/>
    </source>
</evidence>
<keyword evidence="4" id="KW-0863">Zinc-finger</keyword>
<accession>A0A0L8GQR9</accession>
<dbReference type="GO" id="GO:0000981">
    <property type="term" value="F:DNA-binding transcription factor activity, RNA polymerase II-specific"/>
    <property type="evidence" value="ECO:0007669"/>
    <property type="project" value="TreeGrafter"/>
</dbReference>
<protein>
    <recommendedName>
        <fullName evidence="8">C2H2-type domain-containing protein</fullName>
    </recommendedName>
</protein>
<dbReference type="AlphaFoldDB" id="A0A0L8GQR9"/>